<dbReference type="RefSeq" id="XP_011120958.1">
    <property type="nucleotide sequence ID" value="XM_011122656.1"/>
</dbReference>
<dbReference type="Proteomes" id="UP000008784">
    <property type="component" value="Unassembled WGS sequence"/>
</dbReference>
<dbReference type="OrthoDB" id="5384557at2759"/>
<reference evidence="2 3" key="1">
    <citation type="journal article" date="2011" name="PLoS Pathog.">
        <title>Genomic and proteomic analyses of the fungus Arthrobotrys oligospora provide insights into nematode-trap formation.</title>
        <authorList>
            <person name="Yang J."/>
            <person name="Wang L."/>
            <person name="Ji X."/>
            <person name="Feng Y."/>
            <person name="Li X."/>
            <person name="Zou C."/>
            <person name="Xu J."/>
            <person name="Ren Y."/>
            <person name="Mi Q."/>
            <person name="Wu J."/>
            <person name="Liu S."/>
            <person name="Liu Y."/>
            <person name="Huang X."/>
            <person name="Wang H."/>
            <person name="Niu X."/>
            <person name="Li J."/>
            <person name="Liang L."/>
            <person name="Luo Y."/>
            <person name="Ji K."/>
            <person name="Zhou W."/>
            <person name="Yu Z."/>
            <person name="Li G."/>
            <person name="Liu Y."/>
            <person name="Li L."/>
            <person name="Qiao M."/>
            <person name="Feng L."/>
            <person name="Zhang K.-Q."/>
        </authorList>
    </citation>
    <scope>NUCLEOTIDE SEQUENCE [LARGE SCALE GENOMIC DNA]</scope>
    <source>
        <strain evidence="3">ATCC 24927 / CBS 115.81 / DSM 1491</strain>
    </source>
</reference>
<dbReference type="InterPro" id="IPR001810">
    <property type="entry name" value="F-box_dom"/>
</dbReference>
<feature type="domain" description="F-box" evidence="1">
    <location>
        <begin position="6"/>
        <end position="51"/>
    </location>
</feature>
<evidence type="ECO:0000313" key="2">
    <source>
        <dbReference type="EMBL" id="EGX50339.1"/>
    </source>
</evidence>
<dbReference type="SUPFAM" id="SSF81383">
    <property type="entry name" value="F-box domain"/>
    <property type="match status" value="1"/>
</dbReference>
<name>G1X8Z6_ARTOA</name>
<dbReference type="SUPFAM" id="SSF52047">
    <property type="entry name" value="RNI-like"/>
    <property type="match status" value="1"/>
</dbReference>
<evidence type="ECO:0000259" key="1">
    <source>
        <dbReference type="PROSITE" id="PS50181"/>
    </source>
</evidence>
<dbReference type="PROSITE" id="PS50181">
    <property type="entry name" value="FBOX"/>
    <property type="match status" value="1"/>
</dbReference>
<evidence type="ECO:0000313" key="3">
    <source>
        <dbReference type="Proteomes" id="UP000008784"/>
    </source>
</evidence>
<organism evidence="2 3">
    <name type="scientific">Arthrobotrys oligospora (strain ATCC 24927 / CBS 115.81 / DSM 1491)</name>
    <name type="common">Nematode-trapping fungus</name>
    <name type="synonym">Didymozoophaga oligospora</name>
    <dbReference type="NCBI Taxonomy" id="756982"/>
    <lineage>
        <taxon>Eukaryota</taxon>
        <taxon>Fungi</taxon>
        <taxon>Dikarya</taxon>
        <taxon>Ascomycota</taxon>
        <taxon>Pezizomycotina</taxon>
        <taxon>Orbiliomycetes</taxon>
        <taxon>Orbiliales</taxon>
        <taxon>Orbiliaceae</taxon>
        <taxon>Orbilia</taxon>
        <taxon>Orbilia oligospora</taxon>
    </lineage>
</organism>
<dbReference type="InterPro" id="IPR036047">
    <property type="entry name" value="F-box-like_dom_sf"/>
</dbReference>
<dbReference type="HOGENOM" id="CLU_670794_0_0_1"/>
<accession>G1X8Z6</accession>
<keyword evidence="3" id="KW-1185">Reference proteome</keyword>
<protein>
    <recommendedName>
        <fullName evidence="1">F-box domain-containing protein</fullName>
    </recommendedName>
</protein>
<dbReference type="GeneID" id="22891847"/>
<comment type="caution">
    <text evidence="2">The sequence shown here is derived from an EMBL/GenBank/DDBJ whole genome shotgun (WGS) entry which is preliminary data.</text>
</comment>
<sequence length="410" mass="47198">MSSNSITFVDLIPSELIFQILSELSSKDLKNFSLSSKSFRAKSLPILFRYLRLTLDHTELTTAFSAFKDGGSLANVRLDVRQLTLFPATDNTNAIISSYQVFTTWAHLFNSLRNLHLEITASPSFVQLYRDFYRRIVYIIFRSLEKDSLAYYTIKEVSLKIRTLPSGTALHLANLNKDLLHKENREFLEHPAFRDPFPITPLTGVYFPPNLETLYFEYSPIEILPTPLYPLSSVLTAKDTLKTVHLNIVQLDGNRMIDEYSFPDAEFPNVKTLGIHPHFLYDGAKLFFPLVKSFPNVENLMIYIDGRMSSGNRLIHAEPYNSVSLFPKLKYLRTFWSEQYDFVDEAQFMSPWQLETDAVVKGWATNARMLEEVVFARTVEYWRRDGTDRLEAIKVTVKWVDGAGGPEVLK</sequence>
<gene>
    <name evidence="2" type="ORF">AOL_s00076g103</name>
</gene>
<proteinExistence type="predicted"/>
<dbReference type="InParanoid" id="G1X8Z6"/>
<dbReference type="EMBL" id="ADOT01000123">
    <property type="protein sequence ID" value="EGX50339.1"/>
    <property type="molecule type" value="Genomic_DNA"/>
</dbReference>
<dbReference type="AlphaFoldDB" id="G1X8Z6"/>
<dbReference type="Pfam" id="PF00646">
    <property type="entry name" value="F-box"/>
    <property type="match status" value="1"/>
</dbReference>